<name>A0ABQ7FUZ7_DUNSA</name>
<keyword evidence="2" id="KW-1185">Reference proteome</keyword>
<organism evidence="1 2">
    <name type="scientific">Dunaliella salina</name>
    <name type="common">Green alga</name>
    <name type="synonym">Protococcus salinus</name>
    <dbReference type="NCBI Taxonomy" id="3046"/>
    <lineage>
        <taxon>Eukaryota</taxon>
        <taxon>Viridiplantae</taxon>
        <taxon>Chlorophyta</taxon>
        <taxon>core chlorophytes</taxon>
        <taxon>Chlorophyceae</taxon>
        <taxon>CS clade</taxon>
        <taxon>Chlamydomonadales</taxon>
        <taxon>Dunaliellaceae</taxon>
        <taxon>Dunaliella</taxon>
    </lineage>
</organism>
<sequence length="199" mass="19920">MPWALVAASHISDAQRVTAAASHWEILPGRTAFSTAAEASAASAAAATAGSGGIGAGTKSSNQSCPRPLGGGGADGGAGFGKDGGVCSSGGGGGGEGDMAVDEYEVVVPCPCLELWLPGNLMLSVSKSLLSGLLLVQPGPGVGNDAFLEVLGAWQQKEEAIRSEAAQEFARPGPKPATRALEVTCKHLAALCHEQQKVR</sequence>
<evidence type="ECO:0000313" key="1">
    <source>
        <dbReference type="EMBL" id="KAF5826218.1"/>
    </source>
</evidence>
<dbReference type="Proteomes" id="UP000815325">
    <property type="component" value="Unassembled WGS sequence"/>
</dbReference>
<gene>
    <name evidence="1" type="ORF">DUNSADRAFT_4103</name>
</gene>
<evidence type="ECO:0008006" key="3">
    <source>
        <dbReference type="Google" id="ProtNLM"/>
    </source>
</evidence>
<evidence type="ECO:0000313" key="2">
    <source>
        <dbReference type="Proteomes" id="UP000815325"/>
    </source>
</evidence>
<dbReference type="EMBL" id="MU071167">
    <property type="protein sequence ID" value="KAF5826218.1"/>
    <property type="molecule type" value="Genomic_DNA"/>
</dbReference>
<accession>A0ABQ7FUZ7</accession>
<protein>
    <recommendedName>
        <fullName evidence="3">Encoded protein</fullName>
    </recommendedName>
</protein>
<reference evidence="1" key="1">
    <citation type="submission" date="2017-08" db="EMBL/GenBank/DDBJ databases">
        <authorList>
            <person name="Polle J.E."/>
            <person name="Barry K."/>
            <person name="Cushman J."/>
            <person name="Schmutz J."/>
            <person name="Tran D."/>
            <person name="Hathwaick L.T."/>
            <person name="Yim W.C."/>
            <person name="Jenkins J."/>
            <person name="Mckie-Krisberg Z.M."/>
            <person name="Prochnik S."/>
            <person name="Lindquist E."/>
            <person name="Dockter R.B."/>
            <person name="Adam C."/>
            <person name="Molina H."/>
            <person name="Bunkerborg J."/>
            <person name="Jin E."/>
            <person name="Buchheim M."/>
            <person name="Magnuson J."/>
        </authorList>
    </citation>
    <scope>NUCLEOTIDE SEQUENCE</scope>
    <source>
        <strain evidence="1">CCAP 19/18</strain>
    </source>
</reference>
<comment type="caution">
    <text evidence="1">The sequence shown here is derived from an EMBL/GenBank/DDBJ whole genome shotgun (WGS) entry which is preliminary data.</text>
</comment>
<proteinExistence type="predicted"/>